<protein>
    <submittedName>
        <fullName evidence="2">Uncharacterized protein</fullName>
    </submittedName>
</protein>
<keyword evidence="1" id="KW-0472">Membrane</keyword>
<dbReference type="AlphaFoldDB" id="A0A4P9ZRJ8"/>
<proteinExistence type="predicted"/>
<keyword evidence="1" id="KW-0812">Transmembrane</keyword>
<feature type="transmembrane region" description="Helical" evidence="1">
    <location>
        <begin position="206"/>
        <end position="229"/>
    </location>
</feature>
<evidence type="ECO:0000313" key="3">
    <source>
        <dbReference type="Proteomes" id="UP000268162"/>
    </source>
</evidence>
<evidence type="ECO:0000313" key="2">
    <source>
        <dbReference type="EMBL" id="RKP36027.1"/>
    </source>
</evidence>
<organism evidence="2 3">
    <name type="scientific">Dimargaris cristalligena</name>
    <dbReference type="NCBI Taxonomy" id="215637"/>
    <lineage>
        <taxon>Eukaryota</taxon>
        <taxon>Fungi</taxon>
        <taxon>Fungi incertae sedis</taxon>
        <taxon>Zoopagomycota</taxon>
        <taxon>Kickxellomycotina</taxon>
        <taxon>Dimargaritomycetes</taxon>
        <taxon>Dimargaritales</taxon>
        <taxon>Dimargaritaceae</taxon>
        <taxon>Dimargaris</taxon>
    </lineage>
</organism>
<accession>A0A4P9ZRJ8</accession>
<dbReference type="Proteomes" id="UP000268162">
    <property type="component" value="Unassembled WGS sequence"/>
</dbReference>
<dbReference type="EMBL" id="ML002731">
    <property type="protein sequence ID" value="RKP36027.1"/>
    <property type="molecule type" value="Genomic_DNA"/>
</dbReference>
<keyword evidence="1" id="KW-1133">Transmembrane helix</keyword>
<gene>
    <name evidence="2" type="ORF">BJ085DRAFT_40947</name>
</gene>
<reference evidence="3" key="1">
    <citation type="journal article" date="2018" name="Nat. Microbiol.">
        <title>Leveraging single-cell genomics to expand the fungal tree of life.</title>
        <authorList>
            <person name="Ahrendt S.R."/>
            <person name="Quandt C.A."/>
            <person name="Ciobanu D."/>
            <person name="Clum A."/>
            <person name="Salamov A."/>
            <person name="Andreopoulos B."/>
            <person name="Cheng J.F."/>
            <person name="Woyke T."/>
            <person name="Pelin A."/>
            <person name="Henrissat B."/>
            <person name="Reynolds N.K."/>
            <person name="Benny G.L."/>
            <person name="Smith M.E."/>
            <person name="James T.Y."/>
            <person name="Grigoriev I.V."/>
        </authorList>
    </citation>
    <scope>NUCLEOTIDE SEQUENCE [LARGE SCALE GENOMIC DNA]</scope>
    <source>
        <strain evidence="3">RSA 468</strain>
    </source>
</reference>
<feature type="transmembrane region" description="Helical" evidence="1">
    <location>
        <begin position="167"/>
        <end position="186"/>
    </location>
</feature>
<evidence type="ECO:0000256" key="1">
    <source>
        <dbReference type="SAM" id="Phobius"/>
    </source>
</evidence>
<keyword evidence="3" id="KW-1185">Reference proteome</keyword>
<name>A0A4P9ZRJ8_9FUNG</name>
<dbReference type="OrthoDB" id="10629112at2759"/>
<sequence>MGQRADPSFLTSDHADLPKIREALASLQTKLQYPLATLQERDLHRQLTTLQDQTQIATAQLARLRLDYMRWQTLAKAIQSNNLSRLGLQYQALNLSTKAQAMEAVNIKKMLELENQKSICAAKQQIVAHLDREALLLETDMENLSERIAFSPKVDGLTNKQSTMARFLTPIALLAVVLAASAATAQNPAETQATLHRRNIFTRNKFALGGAAAGGFTLGKTGALGGALIGHAADKKYSH</sequence>